<dbReference type="CDD" id="cd14798">
    <property type="entry name" value="RX-CC_like"/>
    <property type="match status" value="1"/>
</dbReference>
<dbReference type="GO" id="GO:0009626">
    <property type="term" value="P:plant-type hypersensitive response"/>
    <property type="evidence" value="ECO:0007669"/>
    <property type="project" value="UniProtKB-ARBA"/>
</dbReference>
<evidence type="ECO:0000259" key="10">
    <source>
        <dbReference type="Pfam" id="PF23559"/>
    </source>
</evidence>
<dbReference type="SMR" id="A0A3B6KII8"/>
<keyword evidence="5" id="KW-0611">Plant defense</keyword>
<keyword evidence="7" id="KW-0472">Membrane</keyword>
<dbReference type="FunFam" id="1.10.10.10:FF:000322">
    <property type="entry name" value="Probable disease resistance protein At1g63360"/>
    <property type="match status" value="1"/>
</dbReference>
<dbReference type="SUPFAM" id="SSF52540">
    <property type="entry name" value="P-loop containing nucleoside triphosphate hydrolases"/>
    <property type="match status" value="1"/>
</dbReference>
<name>A0A3B6KII8_WHEAT</name>
<dbReference type="InterPro" id="IPR002182">
    <property type="entry name" value="NB-ARC"/>
</dbReference>
<dbReference type="Pfam" id="PF23598">
    <property type="entry name" value="LRR_14"/>
    <property type="match status" value="1"/>
</dbReference>
<dbReference type="InterPro" id="IPR044974">
    <property type="entry name" value="Disease_R_plants"/>
</dbReference>
<dbReference type="InterPro" id="IPR055414">
    <property type="entry name" value="LRR_R13L4/SHOC2-like"/>
</dbReference>
<dbReference type="InterPro" id="IPR041118">
    <property type="entry name" value="Rx_N"/>
</dbReference>
<dbReference type="Gramene" id="TraesSTA5A03G02653680.1">
    <property type="protein sequence ID" value="TraesSTA5A03G02653680.1"/>
    <property type="gene ID" value="TraesSTA5A03G02653680"/>
</dbReference>
<evidence type="ECO:0008006" key="14">
    <source>
        <dbReference type="Google" id="ProtNLM"/>
    </source>
</evidence>
<feature type="domain" description="Disease resistance N-terminal" evidence="9">
    <location>
        <begin position="52"/>
        <end position="124"/>
    </location>
</feature>
<dbReference type="GO" id="GO:0042742">
    <property type="term" value="P:defense response to bacterium"/>
    <property type="evidence" value="ECO:0007669"/>
    <property type="project" value="UniProtKB-ARBA"/>
</dbReference>
<keyword evidence="7" id="KW-1133">Transmembrane helix</keyword>
<reference evidence="12" key="1">
    <citation type="submission" date="2018-08" db="EMBL/GenBank/DDBJ databases">
        <authorList>
            <person name="Rossello M."/>
        </authorList>
    </citation>
    <scope>NUCLEOTIDE SEQUENCE [LARGE SCALE GENOMIC DNA]</scope>
    <source>
        <strain evidence="12">cv. Chinese Spring</strain>
    </source>
</reference>
<dbReference type="SUPFAM" id="SSF52058">
    <property type="entry name" value="L domain-like"/>
    <property type="match status" value="1"/>
</dbReference>
<keyword evidence="2" id="KW-0433">Leucine-rich repeat</keyword>
<dbReference type="Pfam" id="PF23559">
    <property type="entry name" value="WHD_DRP"/>
    <property type="match status" value="1"/>
</dbReference>
<keyword evidence="7" id="KW-0812">Transmembrane</keyword>
<evidence type="ECO:0000256" key="4">
    <source>
        <dbReference type="ARBA" id="ARBA00022741"/>
    </source>
</evidence>
<dbReference type="Gramene" id="TraesCS5A03G0504400.1">
    <property type="protein sequence ID" value="TraesCS5A03G0504400.1.CDS"/>
    <property type="gene ID" value="TraesCS5A03G0504400"/>
</dbReference>
<evidence type="ECO:0000256" key="2">
    <source>
        <dbReference type="ARBA" id="ARBA00022614"/>
    </source>
</evidence>
<dbReference type="InterPro" id="IPR038005">
    <property type="entry name" value="RX-like_CC"/>
</dbReference>
<dbReference type="PANTHER" id="PTHR23155:SF931">
    <property type="entry name" value="OS01G0547000 PROTEIN"/>
    <property type="match status" value="1"/>
</dbReference>
<dbReference type="Gene3D" id="3.80.10.10">
    <property type="entry name" value="Ribonuclease Inhibitor"/>
    <property type="match status" value="2"/>
</dbReference>
<feature type="transmembrane region" description="Helical" evidence="7">
    <location>
        <begin position="21"/>
        <end position="43"/>
    </location>
</feature>
<keyword evidence="3" id="KW-0677">Repeat</keyword>
<evidence type="ECO:0000256" key="6">
    <source>
        <dbReference type="ARBA" id="ARBA00023054"/>
    </source>
</evidence>
<dbReference type="EnsemblPlants" id="TraesCS5A02G192100.1">
    <property type="protein sequence ID" value="TraesCS5A02G192100.1"/>
    <property type="gene ID" value="TraesCS5A02G192100"/>
</dbReference>
<dbReference type="InterPro" id="IPR042197">
    <property type="entry name" value="Apaf_helical"/>
</dbReference>
<evidence type="ECO:0000256" key="1">
    <source>
        <dbReference type="ARBA" id="ARBA00008894"/>
    </source>
</evidence>
<dbReference type="PRINTS" id="PR00364">
    <property type="entry name" value="DISEASERSIST"/>
</dbReference>
<evidence type="ECO:0000313" key="13">
    <source>
        <dbReference type="Proteomes" id="UP000019116"/>
    </source>
</evidence>
<dbReference type="Gene3D" id="1.10.8.430">
    <property type="entry name" value="Helical domain of apoptotic protease-activating factors"/>
    <property type="match status" value="1"/>
</dbReference>
<dbReference type="RefSeq" id="XP_044381165.1">
    <property type="nucleotide sequence ID" value="XM_044525230.1"/>
</dbReference>
<dbReference type="OMA" id="NGRVKHC"/>
<dbReference type="FunFam" id="3.40.50.300:FF:001091">
    <property type="entry name" value="Probable disease resistance protein At1g61300"/>
    <property type="match status" value="1"/>
</dbReference>
<keyword evidence="4" id="KW-0547">Nucleotide-binding</keyword>
<dbReference type="GeneID" id="123103590"/>
<dbReference type="Gene3D" id="3.40.50.300">
    <property type="entry name" value="P-loop containing nucleotide triphosphate hydrolases"/>
    <property type="match status" value="1"/>
</dbReference>
<feature type="domain" description="NB-ARC" evidence="8">
    <location>
        <begin position="205"/>
        <end position="374"/>
    </location>
</feature>
<dbReference type="PaxDb" id="4565-Traes_5AL_6F0E92533.1"/>
<dbReference type="InterPro" id="IPR027417">
    <property type="entry name" value="P-loop_NTPase"/>
</dbReference>
<organism evidence="12">
    <name type="scientific">Triticum aestivum</name>
    <name type="common">Wheat</name>
    <dbReference type="NCBI Taxonomy" id="4565"/>
    <lineage>
        <taxon>Eukaryota</taxon>
        <taxon>Viridiplantae</taxon>
        <taxon>Streptophyta</taxon>
        <taxon>Embryophyta</taxon>
        <taxon>Tracheophyta</taxon>
        <taxon>Spermatophyta</taxon>
        <taxon>Magnoliopsida</taxon>
        <taxon>Liliopsida</taxon>
        <taxon>Poales</taxon>
        <taxon>Poaceae</taxon>
        <taxon>BOP clade</taxon>
        <taxon>Pooideae</taxon>
        <taxon>Triticodae</taxon>
        <taxon>Triticeae</taxon>
        <taxon>Triticinae</taxon>
        <taxon>Triticum</taxon>
    </lineage>
</organism>
<evidence type="ECO:0000259" key="11">
    <source>
        <dbReference type="Pfam" id="PF23598"/>
    </source>
</evidence>
<evidence type="ECO:0000259" key="8">
    <source>
        <dbReference type="Pfam" id="PF00931"/>
    </source>
</evidence>
<evidence type="ECO:0000256" key="3">
    <source>
        <dbReference type="ARBA" id="ARBA00022737"/>
    </source>
</evidence>
<keyword evidence="13" id="KW-1185">Reference proteome</keyword>
<dbReference type="GO" id="GO:0043531">
    <property type="term" value="F:ADP binding"/>
    <property type="evidence" value="ECO:0007669"/>
    <property type="project" value="InterPro"/>
</dbReference>
<dbReference type="Gramene" id="TraesCS5A02G192100.1">
    <property type="protein sequence ID" value="TraesCS5A02G192100.1"/>
    <property type="gene ID" value="TraesCS5A02G192100"/>
</dbReference>
<evidence type="ECO:0000259" key="9">
    <source>
        <dbReference type="Pfam" id="PF18052"/>
    </source>
</evidence>
<dbReference type="Proteomes" id="UP000019116">
    <property type="component" value="Chromosome 5A"/>
</dbReference>
<dbReference type="PANTHER" id="PTHR23155">
    <property type="entry name" value="DISEASE RESISTANCE PROTEIN RP"/>
    <property type="match status" value="1"/>
</dbReference>
<reference evidence="12" key="2">
    <citation type="submission" date="2018-10" db="UniProtKB">
        <authorList>
            <consortium name="EnsemblPlants"/>
        </authorList>
    </citation>
    <scope>IDENTIFICATION</scope>
</reference>
<evidence type="ECO:0000256" key="5">
    <source>
        <dbReference type="ARBA" id="ARBA00022821"/>
    </source>
</evidence>
<dbReference type="InterPro" id="IPR058922">
    <property type="entry name" value="WHD_DRP"/>
</dbReference>
<dbReference type="InterPro" id="IPR032675">
    <property type="entry name" value="LRR_dom_sf"/>
</dbReference>
<dbReference type="Gene3D" id="1.20.5.4130">
    <property type="match status" value="1"/>
</dbReference>
<dbReference type="Pfam" id="PF18052">
    <property type="entry name" value="Rx_N"/>
    <property type="match status" value="1"/>
</dbReference>
<dbReference type="AlphaFoldDB" id="A0A3B6KII8"/>
<dbReference type="Pfam" id="PF00931">
    <property type="entry name" value="NB-ARC"/>
    <property type="match status" value="1"/>
</dbReference>
<comment type="similarity">
    <text evidence="1">Belongs to the disease resistance NB-LRR family.</text>
</comment>
<dbReference type="OrthoDB" id="682279at2759"/>
<dbReference type="Gramene" id="TraesNOR5A03G02684350.1">
    <property type="protein sequence ID" value="TraesNOR5A03G02684350.1"/>
    <property type="gene ID" value="TraesNOR5A03G02684350"/>
</dbReference>
<accession>A0A3B6KII8</accession>
<dbReference type="GO" id="GO:0002758">
    <property type="term" value="P:innate immune response-activating signaling pathway"/>
    <property type="evidence" value="ECO:0007669"/>
    <property type="project" value="UniProtKB-ARBA"/>
</dbReference>
<keyword evidence="6" id="KW-0175">Coiled coil</keyword>
<dbReference type="Gramene" id="TraesRN5A0100518500.1">
    <property type="protein sequence ID" value="TraesRN5A0100518500.1"/>
    <property type="gene ID" value="TraesRN5A0100518500"/>
</dbReference>
<dbReference type="Gene3D" id="1.10.10.10">
    <property type="entry name" value="Winged helix-like DNA-binding domain superfamily/Winged helix DNA-binding domain"/>
    <property type="match status" value="1"/>
</dbReference>
<dbReference type="InterPro" id="IPR036388">
    <property type="entry name" value="WH-like_DNA-bd_sf"/>
</dbReference>
<evidence type="ECO:0000256" key="7">
    <source>
        <dbReference type="SAM" id="Phobius"/>
    </source>
</evidence>
<sequence>MCQRRRAGSSDIRKQVPKNHLLLLGMAEGIVASLMVKLGVALATQAATFGGSCIAHEVTALRRLFSEMEEIKDELECMQTFLQVSERLRDHDETMATFVRKVRTLSFGIEDVVDEFSCKFCDDHGGAASRAIRKLRRIRTWHRLAFRLVRIKASLKIAVERVKMFNTEGISKVQQPQAHDKKLGPSESAGLVTADCPVGIEHNRDLLIGWLTDEIQQNMVISVWGMGGVGKTTLVTHVYNIIKPRFERHAFITVSQHCRSVDLLRQILKKFCKKDHNVTLSEGIDSMDRESLVEIMQSYLHSRRYVLVLDDLWDANVWFEIRDAFAGGDGSSKIVLTSRIHDVASLAKDKYIIDLRPLESQHSWDLFCKEAFWKMEDKSCPRELEASGQKIVESCDGLPIAIVCIGRLLSFRSQTSYEWEKVQKDIELQLTSNSILDMNLILKVSLEDLSHNLKNCFLFCSLFPEVYRIRRKKLIRFWVSEGFIKRTETRTEEEIAEDYLNELVNRCLLQVTKRNEFGRVRECRMHDVVRVLALSKSKEEMFSAVYDCSKTTSLLGKARRMSIQSADSTLSSHEMTHVRSLLVFDKCVPIDALSASLTSLKLLSVLDLHGIPIKSIPVQVFSLFNLRFLGLRGTEIDVLPKEIKKLQNLEVLDAYNTKITSLPEEMTRLRKLRHLFASGIRDDTDSNVVVSTGVAAPRGKWHSTSLQTLQNFKANDEMLQSIACLSELRTLGTTDIRSGQSASLCSAISKLSKLQHLLVSSKGDEALQLSSVQLPQTIQKLEVGGLLGQATAHNLFTSIRCLENITHLHLWFSMINQDLFRYLQSDCLLSLCILQAFQGEDMSFSAGSFPKLQSLVVHGASQLRRIELEEGSMVNLVRLTVTGCPTLKELPQGVEFLHKLETLQLEITVDDFLEKIQSEEEWEVHQSKISHIKKVYVGFSGNE</sequence>
<dbReference type="STRING" id="4565.A0A3B6KII8"/>
<gene>
    <name evidence="12" type="primary">LOC123103590</name>
</gene>
<protein>
    <recommendedName>
        <fullName evidence="14">NB-ARC domain-containing protein</fullName>
    </recommendedName>
</protein>
<evidence type="ECO:0000313" key="12">
    <source>
        <dbReference type="EnsemblPlants" id="TraesCS5A02G192100.1"/>
    </source>
</evidence>
<feature type="domain" description="Disease resistance R13L4/SHOC-2-like LRR" evidence="11">
    <location>
        <begin position="577"/>
        <end position="912"/>
    </location>
</feature>
<proteinExistence type="inferred from homology"/>
<feature type="domain" description="Disease resistance protein winged helix" evidence="10">
    <location>
        <begin position="462"/>
        <end position="533"/>
    </location>
</feature>